<feature type="domain" description="ATP-grasp" evidence="5">
    <location>
        <begin position="110"/>
        <end position="301"/>
    </location>
</feature>
<evidence type="ECO:0000313" key="7">
    <source>
        <dbReference type="Proteomes" id="UP000078290"/>
    </source>
</evidence>
<evidence type="ECO:0000259" key="5">
    <source>
        <dbReference type="PROSITE" id="PS50975"/>
    </source>
</evidence>
<keyword evidence="2 4" id="KW-0547">Nucleotide-binding</keyword>
<dbReference type="OrthoDB" id="9803907at2"/>
<evidence type="ECO:0000256" key="1">
    <source>
        <dbReference type="ARBA" id="ARBA00022598"/>
    </source>
</evidence>
<proteinExistence type="predicted"/>
<evidence type="ECO:0000256" key="4">
    <source>
        <dbReference type="PROSITE-ProRule" id="PRU00409"/>
    </source>
</evidence>
<dbReference type="GO" id="GO:0016874">
    <property type="term" value="F:ligase activity"/>
    <property type="evidence" value="ECO:0007669"/>
    <property type="project" value="UniProtKB-KW"/>
</dbReference>
<dbReference type="EMBL" id="LXMA01000002">
    <property type="protein sequence ID" value="OAT74102.1"/>
    <property type="molecule type" value="Genomic_DNA"/>
</dbReference>
<sequence length="411" mass="45784">MKTLLVVKSGYPLPLRMPAYREFFKLNWKVVVVDKLLNQSLRFADSQIIHNLDDIEGLAKIIKEKIGTPDGILTFNDSALVQTAQLAKLLGLNFIDVETAKKAVNKISQRKLFEESGIPVPNWREVSSSKDVKQYYKEWGKLVIKPADRSASAGVYLIRDENEINYAYSEAKRESFTKTVYVEEYVEGPEISIESIVIDGIQKVIAITDKITTDGPTFIELGHSIPSSHPEHLLQQAVQIALKACESLGIRNGACHTEIKLTDNGPVLIEVNPRLPGDCIVDLIQIAYGINLYKIYGKMAMGEKINEYELIPSKNQAAAIRFHPSLEGKVLLNAKSNLLDDYPEWLHELSVIQEIGKEMPALNSNAGRIAYAIVSGRDSKEAVNNAQKAIESIELTTVSKTCNRECQNCVV</sequence>
<evidence type="ECO:0000256" key="2">
    <source>
        <dbReference type="ARBA" id="ARBA00022741"/>
    </source>
</evidence>
<dbReference type="GO" id="GO:0005524">
    <property type="term" value="F:ATP binding"/>
    <property type="evidence" value="ECO:0007669"/>
    <property type="project" value="UniProtKB-UniRule"/>
</dbReference>
<dbReference type="Gene3D" id="3.30.1490.20">
    <property type="entry name" value="ATP-grasp fold, A domain"/>
    <property type="match status" value="1"/>
</dbReference>
<dbReference type="Gene3D" id="3.30.470.20">
    <property type="entry name" value="ATP-grasp fold, B domain"/>
    <property type="match status" value="1"/>
</dbReference>
<dbReference type="RefSeq" id="WP_064550378.1">
    <property type="nucleotide sequence ID" value="NZ_LXMA01000002.1"/>
</dbReference>
<dbReference type="InterPro" id="IPR052032">
    <property type="entry name" value="ATP-dep_AA_Ligase"/>
</dbReference>
<dbReference type="SUPFAM" id="SSF56059">
    <property type="entry name" value="Glutathione synthetase ATP-binding domain-like"/>
    <property type="match status" value="1"/>
</dbReference>
<keyword evidence="3 4" id="KW-0067">ATP-binding</keyword>
<evidence type="ECO:0000313" key="6">
    <source>
        <dbReference type="EMBL" id="OAT74102.1"/>
    </source>
</evidence>
<dbReference type="AlphaFoldDB" id="A0A1B7KVG4"/>
<gene>
    <name evidence="6" type="ORF">A7K69_16205</name>
</gene>
<dbReference type="InterPro" id="IPR011761">
    <property type="entry name" value="ATP-grasp"/>
</dbReference>
<dbReference type="GO" id="GO:0046872">
    <property type="term" value="F:metal ion binding"/>
    <property type="evidence" value="ECO:0007669"/>
    <property type="project" value="InterPro"/>
</dbReference>
<dbReference type="InterPro" id="IPR013815">
    <property type="entry name" value="ATP_grasp_subdomain_1"/>
</dbReference>
<protein>
    <recommendedName>
        <fullName evidence="5">ATP-grasp domain-containing protein</fullName>
    </recommendedName>
</protein>
<reference evidence="7" key="1">
    <citation type="submission" date="2016-05" db="EMBL/GenBank/DDBJ databases">
        <authorList>
            <person name="Wang W."/>
            <person name="Zhu L."/>
        </authorList>
    </citation>
    <scope>NUCLEOTIDE SEQUENCE [LARGE SCALE GENOMIC DNA]</scope>
    <source>
        <strain evidence="7">W-2</strain>
    </source>
</reference>
<dbReference type="PANTHER" id="PTHR43585:SF2">
    <property type="entry name" value="ATP-GRASP ENZYME FSQD"/>
    <property type="match status" value="1"/>
</dbReference>
<dbReference type="Gene3D" id="3.40.50.20">
    <property type="match status" value="1"/>
</dbReference>
<organism evidence="6 7">
    <name type="scientific">Parageobacillus thermoglucosidasius</name>
    <name type="common">Geobacillus thermoglucosidasius</name>
    <dbReference type="NCBI Taxonomy" id="1426"/>
    <lineage>
        <taxon>Bacteria</taxon>
        <taxon>Bacillati</taxon>
        <taxon>Bacillota</taxon>
        <taxon>Bacilli</taxon>
        <taxon>Bacillales</taxon>
        <taxon>Anoxybacillaceae</taxon>
        <taxon>Parageobacillus</taxon>
    </lineage>
</organism>
<dbReference type="Proteomes" id="UP000078290">
    <property type="component" value="Unassembled WGS sequence"/>
</dbReference>
<accession>A0A1B7KVG4</accession>
<name>A0A1B7KVG4_PARTM</name>
<evidence type="ECO:0000256" key="3">
    <source>
        <dbReference type="ARBA" id="ARBA00022840"/>
    </source>
</evidence>
<dbReference type="PANTHER" id="PTHR43585">
    <property type="entry name" value="FUMIPYRROLE BIOSYNTHESIS PROTEIN C"/>
    <property type="match status" value="1"/>
</dbReference>
<dbReference type="Pfam" id="PF13535">
    <property type="entry name" value="ATP-grasp_4"/>
    <property type="match status" value="1"/>
</dbReference>
<dbReference type="PROSITE" id="PS50975">
    <property type="entry name" value="ATP_GRASP"/>
    <property type="match status" value="1"/>
</dbReference>
<comment type="caution">
    <text evidence="6">The sequence shown here is derived from an EMBL/GenBank/DDBJ whole genome shotgun (WGS) entry which is preliminary data.</text>
</comment>
<keyword evidence="1" id="KW-0436">Ligase</keyword>